<dbReference type="PANTHER" id="PTHR24393">
    <property type="entry name" value="ZINC FINGER PROTEIN"/>
    <property type="match status" value="1"/>
</dbReference>
<keyword evidence="1 7" id="KW-0479">Metal-binding</keyword>
<sequence length="592" mass="69253">MEVIINTEDSCRTCLQGECTLVNIFEDYEGRPISQILSELCGLNIEADDQLSKKICKNCVSKTLMFLSFRQVCIDSDETVRYNLLIAEADGSEMMSVVNLKVGDDISGNIDEYLIADEASASQTNYELQRSDETEYEEIFLDDDSEEIAEDAHQTIPEAESLDECLDVKDEKPEPKMIEAVVTKINSQEPIVITRSCDELTQKMREVHFAKEQQKKHKCPHCDKYFMFPSKVNRHVQAVHKTLEDKPRKDIRKNHFCNICGKAFVSAFKVRRHMVVHDTELKIGLQKNWSRNYFLCEACNKKFHTQTTFDRHKLICKLLQESFIERNEGHEYLCCICSQNFPTHDEMVDHMRTHSSLEPVSCILCSNFGSYLNDMIRHGKYHDENVTYRCCVCNKNYPNGEEIVSHLLRHKDYKPFTCSECSRSFFDKYKLRQHMNTHIADAPKNFICRHCNRGFTAQDYLNCHIRRKHSDVKPYRCDFCPKTFAFAHDRNLHVTNHSEKKYLCSICDASFTRSWSLKQHMTIHDPSTEGLKCEFCDFMSTTKYRLQLHLMTHEEQNQLQDNTIEEENYTFLEDVNEDSNETYNLVEIQTSY</sequence>
<evidence type="ECO:0000256" key="6">
    <source>
        <dbReference type="PROSITE-ProRule" id="PRU00042"/>
    </source>
</evidence>
<gene>
    <name evidence="10" type="ORF">CLUMA_CG010003</name>
</gene>
<feature type="domain" description="C2H2-type" evidence="8">
    <location>
        <begin position="475"/>
        <end position="502"/>
    </location>
</feature>
<evidence type="ECO:0000256" key="4">
    <source>
        <dbReference type="ARBA" id="ARBA00022833"/>
    </source>
</evidence>
<dbReference type="Pfam" id="PF07776">
    <property type="entry name" value="zf-AD"/>
    <property type="match status" value="1"/>
</dbReference>
<dbReference type="Pfam" id="PF00096">
    <property type="entry name" value="zf-C2H2"/>
    <property type="match status" value="2"/>
</dbReference>
<dbReference type="PROSITE" id="PS00028">
    <property type="entry name" value="ZINC_FINGER_C2H2_1"/>
    <property type="match status" value="8"/>
</dbReference>
<feature type="domain" description="C2H2-type" evidence="8">
    <location>
        <begin position="416"/>
        <end position="443"/>
    </location>
</feature>
<dbReference type="OrthoDB" id="7786322at2759"/>
<feature type="domain" description="C2H2-type" evidence="8">
    <location>
        <begin position="332"/>
        <end position="359"/>
    </location>
</feature>
<dbReference type="PROSITE" id="PS51915">
    <property type="entry name" value="ZAD"/>
    <property type="match status" value="1"/>
</dbReference>
<dbReference type="GO" id="GO:0005634">
    <property type="term" value="C:nucleus"/>
    <property type="evidence" value="ECO:0007669"/>
    <property type="project" value="InterPro"/>
</dbReference>
<feature type="binding site" evidence="7">
    <location>
        <position position="56"/>
    </location>
    <ligand>
        <name>Zn(2+)</name>
        <dbReference type="ChEBI" id="CHEBI:29105"/>
    </ligand>
</feature>
<dbReference type="FunFam" id="3.30.160.60:FF:000110">
    <property type="entry name" value="Zinc finger protein-like"/>
    <property type="match status" value="1"/>
</dbReference>
<dbReference type="AlphaFoldDB" id="A0A1J1IAQ3"/>
<evidence type="ECO:0000256" key="2">
    <source>
        <dbReference type="ARBA" id="ARBA00022737"/>
    </source>
</evidence>
<keyword evidence="4 7" id="KW-0862">Zinc</keyword>
<dbReference type="PROSITE" id="PS50157">
    <property type="entry name" value="ZINC_FINGER_C2H2_2"/>
    <property type="match status" value="8"/>
</dbReference>
<feature type="binding site" evidence="7">
    <location>
        <position position="14"/>
    </location>
    <ligand>
        <name>Zn(2+)</name>
        <dbReference type="ChEBI" id="CHEBI:29105"/>
    </ligand>
</feature>
<dbReference type="SUPFAM" id="SSF57716">
    <property type="entry name" value="Glucocorticoid receptor-like (DNA-binding domain)"/>
    <property type="match status" value="1"/>
</dbReference>
<dbReference type="PANTHER" id="PTHR24393:SF136">
    <property type="entry name" value="LD28458P-RELATED"/>
    <property type="match status" value="1"/>
</dbReference>
<evidence type="ECO:0000259" key="9">
    <source>
        <dbReference type="PROSITE" id="PS51915"/>
    </source>
</evidence>
<reference evidence="10 11" key="1">
    <citation type="submission" date="2015-04" db="EMBL/GenBank/DDBJ databases">
        <authorList>
            <person name="Syromyatnikov M.Y."/>
            <person name="Popov V.N."/>
        </authorList>
    </citation>
    <scope>NUCLEOTIDE SEQUENCE [LARGE SCALE GENOMIC DNA]</scope>
</reference>
<dbReference type="SMART" id="SM00355">
    <property type="entry name" value="ZnF_C2H2"/>
    <property type="match status" value="11"/>
</dbReference>
<evidence type="ECO:0000256" key="1">
    <source>
        <dbReference type="ARBA" id="ARBA00022723"/>
    </source>
</evidence>
<dbReference type="Gene3D" id="3.40.1800.20">
    <property type="match status" value="1"/>
</dbReference>
<feature type="domain" description="C2H2-type" evidence="8">
    <location>
        <begin position="446"/>
        <end position="474"/>
    </location>
</feature>
<feature type="domain" description="ZAD" evidence="9">
    <location>
        <begin position="9"/>
        <end position="83"/>
    </location>
</feature>
<evidence type="ECO:0000313" key="11">
    <source>
        <dbReference type="Proteomes" id="UP000183832"/>
    </source>
</evidence>
<dbReference type="GO" id="GO:0000978">
    <property type="term" value="F:RNA polymerase II cis-regulatory region sequence-specific DNA binding"/>
    <property type="evidence" value="ECO:0007669"/>
    <property type="project" value="TreeGrafter"/>
</dbReference>
<dbReference type="EMBL" id="CVRI01000044">
    <property type="protein sequence ID" value="CRK96818.1"/>
    <property type="molecule type" value="Genomic_DNA"/>
</dbReference>
<dbReference type="Gene3D" id="3.30.160.60">
    <property type="entry name" value="Classic Zinc Finger"/>
    <property type="match status" value="5"/>
</dbReference>
<accession>A0A1J1IAQ3</accession>
<organism evidence="10 11">
    <name type="scientific">Clunio marinus</name>
    <dbReference type="NCBI Taxonomy" id="568069"/>
    <lineage>
        <taxon>Eukaryota</taxon>
        <taxon>Metazoa</taxon>
        <taxon>Ecdysozoa</taxon>
        <taxon>Arthropoda</taxon>
        <taxon>Hexapoda</taxon>
        <taxon>Insecta</taxon>
        <taxon>Pterygota</taxon>
        <taxon>Neoptera</taxon>
        <taxon>Endopterygota</taxon>
        <taxon>Diptera</taxon>
        <taxon>Nematocera</taxon>
        <taxon>Chironomoidea</taxon>
        <taxon>Chironomidae</taxon>
        <taxon>Clunio</taxon>
    </lineage>
</organism>
<name>A0A1J1IAQ3_9DIPT</name>
<feature type="domain" description="C2H2-type" evidence="8">
    <location>
        <begin position="255"/>
        <end position="282"/>
    </location>
</feature>
<dbReference type="InterPro" id="IPR012934">
    <property type="entry name" value="Znf_AD"/>
</dbReference>
<feature type="domain" description="C2H2-type" evidence="8">
    <location>
        <begin position="217"/>
        <end position="245"/>
    </location>
</feature>
<feature type="binding site" evidence="7">
    <location>
        <position position="11"/>
    </location>
    <ligand>
        <name>Zn(2+)</name>
        <dbReference type="ChEBI" id="CHEBI:29105"/>
    </ligand>
</feature>
<keyword evidence="2" id="KW-0677">Repeat</keyword>
<feature type="domain" description="C2H2-type" evidence="8">
    <location>
        <begin position="502"/>
        <end position="529"/>
    </location>
</feature>
<keyword evidence="11" id="KW-1185">Reference proteome</keyword>
<feature type="binding site" evidence="7">
    <location>
        <position position="59"/>
    </location>
    <ligand>
        <name>Zn(2+)</name>
        <dbReference type="ChEBI" id="CHEBI:29105"/>
    </ligand>
</feature>
<dbReference type="InterPro" id="IPR036236">
    <property type="entry name" value="Znf_C2H2_sf"/>
</dbReference>
<keyword evidence="5" id="KW-0539">Nucleus</keyword>
<proteinExistence type="predicted"/>
<dbReference type="Proteomes" id="UP000183832">
    <property type="component" value="Unassembled WGS sequence"/>
</dbReference>
<dbReference type="SMART" id="SM00868">
    <property type="entry name" value="zf-AD"/>
    <property type="match status" value="1"/>
</dbReference>
<dbReference type="STRING" id="568069.A0A1J1IAQ3"/>
<evidence type="ECO:0000313" key="10">
    <source>
        <dbReference type="EMBL" id="CRK96818.1"/>
    </source>
</evidence>
<dbReference type="InterPro" id="IPR013087">
    <property type="entry name" value="Znf_C2H2_type"/>
</dbReference>
<dbReference type="GO" id="GO:0001228">
    <property type="term" value="F:DNA-binding transcription activator activity, RNA polymerase II-specific"/>
    <property type="evidence" value="ECO:0007669"/>
    <property type="project" value="TreeGrafter"/>
</dbReference>
<dbReference type="GO" id="GO:0008270">
    <property type="term" value="F:zinc ion binding"/>
    <property type="evidence" value="ECO:0007669"/>
    <property type="project" value="UniProtKB-UniRule"/>
</dbReference>
<feature type="domain" description="C2H2-type" evidence="8">
    <location>
        <begin position="388"/>
        <end position="415"/>
    </location>
</feature>
<evidence type="ECO:0000256" key="3">
    <source>
        <dbReference type="ARBA" id="ARBA00022771"/>
    </source>
</evidence>
<evidence type="ECO:0000256" key="5">
    <source>
        <dbReference type="ARBA" id="ARBA00023242"/>
    </source>
</evidence>
<dbReference type="SUPFAM" id="SSF57667">
    <property type="entry name" value="beta-beta-alpha zinc fingers"/>
    <property type="match status" value="5"/>
</dbReference>
<dbReference type="Pfam" id="PF13894">
    <property type="entry name" value="zf-C2H2_4"/>
    <property type="match status" value="1"/>
</dbReference>
<protein>
    <submittedName>
        <fullName evidence="10">CLUMA_CG010003, isoform A</fullName>
    </submittedName>
</protein>
<dbReference type="FunFam" id="3.30.160.60:FF:000100">
    <property type="entry name" value="Zinc finger 45-like"/>
    <property type="match status" value="1"/>
</dbReference>
<evidence type="ECO:0000256" key="7">
    <source>
        <dbReference type="PROSITE-ProRule" id="PRU01263"/>
    </source>
</evidence>
<evidence type="ECO:0000259" key="8">
    <source>
        <dbReference type="PROSITE" id="PS50157"/>
    </source>
</evidence>
<keyword evidence="3 6" id="KW-0863">Zinc-finger</keyword>